<accession>A0A1G9V870</accession>
<dbReference type="SMART" id="SM00345">
    <property type="entry name" value="HTH_GNTR"/>
    <property type="match status" value="1"/>
</dbReference>
<dbReference type="OrthoDB" id="154206at2"/>
<dbReference type="InterPro" id="IPR000524">
    <property type="entry name" value="Tscrpt_reg_HTH_GntR"/>
</dbReference>
<dbReference type="InterPro" id="IPR036390">
    <property type="entry name" value="WH_DNA-bd_sf"/>
</dbReference>
<dbReference type="PANTHER" id="PTHR43537:SF24">
    <property type="entry name" value="GLUCONATE OPERON TRANSCRIPTIONAL REPRESSOR"/>
    <property type="match status" value="1"/>
</dbReference>
<dbReference type="Proteomes" id="UP000199182">
    <property type="component" value="Unassembled WGS sequence"/>
</dbReference>
<dbReference type="RefSeq" id="WP_092637825.1">
    <property type="nucleotide sequence ID" value="NZ_FNID01000003.1"/>
</dbReference>
<dbReference type="PROSITE" id="PS50949">
    <property type="entry name" value="HTH_GNTR"/>
    <property type="match status" value="1"/>
</dbReference>
<feature type="domain" description="HTH gntR-type" evidence="4">
    <location>
        <begin position="12"/>
        <end position="79"/>
    </location>
</feature>
<evidence type="ECO:0000256" key="2">
    <source>
        <dbReference type="ARBA" id="ARBA00023125"/>
    </source>
</evidence>
<keyword evidence="6" id="KW-1185">Reference proteome</keyword>
<dbReference type="InterPro" id="IPR036388">
    <property type="entry name" value="WH-like_DNA-bd_sf"/>
</dbReference>
<dbReference type="PANTHER" id="PTHR43537">
    <property type="entry name" value="TRANSCRIPTIONAL REGULATOR, GNTR FAMILY"/>
    <property type="match status" value="1"/>
</dbReference>
<evidence type="ECO:0000313" key="5">
    <source>
        <dbReference type="EMBL" id="SDM68075.1"/>
    </source>
</evidence>
<gene>
    <name evidence="5" type="ORF">SAMN05192585_10376</name>
</gene>
<dbReference type="InterPro" id="IPR008920">
    <property type="entry name" value="TF_FadR/GntR_C"/>
</dbReference>
<sequence length="228" mass="25801">MNRIEASLTDSSCLRVLVFKEIERGILSGEFAEGEALVEQRLSDELGVSRTPVREALRQLELEGLIKTVPNKGAIVIGVSEKDIEDIYTIRIRVEGLASRWAAEHITRAELKALHDVVDLQEFYAEKGDYDQVWQLDTRFHAILYDACQSRPMKHMLSVFHNYITRARELSVKAEGRARLSVAEHRELLAAINAHDSDKAEELTALHIINAKENLIKSLQIKEAETNS</sequence>
<evidence type="ECO:0000259" key="4">
    <source>
        <dbReference type="PROSITE" id="PS50949"/>
    </source>
</evidence>
<reference evidence="5 6" key="1">
    <citation type="submission" date="2016-10" db="EMBL/GenBank/DDBJ databases">
        <authorList>
            <person name="de Groot N.N."/>
        </authorList>
    </citation>
    <scope>NUCLEOTIDE SEQUENCE [LARGE SCALE GENOMIC DNA]</scope>
    <source>
        <strain evidence="5 6">CGMCC 1.5012</strain>
    </source>
</reference>
<dbReference type="GO" id="GO:0003677">
    <property type="term" value="F:DNA binding"/>
    <property type="evidence" value="ECO:0007669"/>
    <property type="project" value="UniProtKB-KW"/>
</dbReference>
<dbReference type="Gene3D" id="1.20.120.530">
    <property type="entry name" value="GntR ligand-binding domain-like"/>
    <property type="match status" value="1"/>
</dbReference>
<proteinExistence type="predicted"/>
<dbReference type="Pfam" id="PF07729">
    <property type="entry name" value="FCD"/>
    <property type="match status" value="1"/>
</dbReference>
<evidence type="ECO:0000313" key="6">
    <source>
        <dbReference type="Proteomes" id="UP000199182"/>
    </source>
</evidence>
<keyword evidence="1" id="KW-0805">Transcription regulation</keyword>
<dbReference type="InterPro" id="IPR011711">
    <property type="entry name" value="GntR_C"/>
</dbReference>
<evidence type="ECO:0000256" key="1">
    <source>
        <dbReference type="ARBA" id="ARBA00023015"/>
    </source>
</evidence>
<dbReference type="Gene3D" id="1.10.10.10">
    <property type="entry name" value="Winged helix-like DNA-binding domain superfamily/Winged helix DNA-binding domain"/>
    <property type="match status" value="1"/>
</dbReference>
<organism evidence="5 6">
    <name type="scientific">Acetanaerobacterium elongatum</name>
    <dbReference type="NCBI Taxonomy" id="258515"/>
    <lineage>
        <taxon>Bacteria</taxon>
        <taxon>Bacillati</taxon>
        <taxon>Bacillota</taxon>
        <taxon>Clostridia</taxon>
        <taxon>Eubacteriales</taxon>
        <taxon>Oscillospiraceae</taxon>
        <taxon>Acetanaerobacterium</taxon>
    </lineage>
</organism>
<dbReference type="SUPFAM" id="SSF48008">
    <property type="entry name" value="GntR ligand-binding domain-like"/>
    <property type="match status" value="1"/>
</dbReference>
<dbReference type="GO" id="GO:0003700">
    <property type="term" value="F:DNA-binding transcription factor activity"/>
    <property type="evidence" value="ECO:0007669"/>
    <property type="project" value="InterPro"/>
</dbReference>
<dbReference type="AlphaFoldDB" id="A0A1G9V870"/>
<keyword evidence="3" id="KW-0804">Transcription</keyword>
<dbReference type="SMART" id="SM00895">
    <property type="entry name" value="FCD"/>
    <property type="match status" value="1"/>
</dbReference>
<keyword evidence="2 5" id="KW-0238">DNA-binding</keyword>
<dbReference type="CDD" id="cd07377">
    <property type="entry name" value="WHTH_GntR"/>
    <property type="match status" value="1"/>
</dbReference>
<dbReference type="Pfam" id="PF00392">
    <property type="entry name" value="GntR"/>
    <property type="match status" value="1"/>
</dbReference>
<dbReference type="PRINTS" id="PR00035">
    <property type="entry name" value="HTHGNTR"/>
</dbReference>
<protein>
    <submittedName>
        <fullName evidence="5">DNA-binding transcriptional regulator, GntR family</fullName>
    </submittedName>
</protein>
<dbReference type="EMBL" id="FNID01000003">
    <property type="protein sequence ID" value="SDM68075.1"/>
    <property type="molecule type" value="Genomic_DNA"/>
</dbReference>
<name>A0A1G9V870_9FIRM</name>
<evidence type="ECO:0000256" key="3">
    <source>
        <dbReference type="ARBA" id="ARBA00023163"/>
    </source>
</evidence>
<dbReference type="SUPFAM" id="SSF46785">
    <property type="entry name" value="Winged helix' DNA-binding domain"/>
    <property type="match status" value="1"/>
</dbReference>
<dbReference type="STRING" id="258515.SAMN05192585_10376"/>